<proteinExistence type="predicted"/>
<dbReference type="GO" id="GO:0005615">
    <property type="term" value="C:extracellular space"/>
    <property type="evidence" value="ECO:0007669"/>
    <property type="project" value="TreeGrafter"/>
</dbReference>
<dbReference type="FunFam" id="2.10.90.10:FF:000048">
    <property type="entry name" value="Glycoprotein hormone beta 5"/>
    <property type="match status" value="1"/>
</dbReference>
<evidence type="ECO:0008006" key="4">
    <source>
        <dbReference type="Google" id="ProtNLM"/>
    </source>
</evidence>
<evidence type="ECO:0000313" key="3">
    <source>
        <dbReference type="Proteomes" id="UP000075883"/>
    </source>
</evidence>
<feature type="chain" id="PRO_5008128050" description="Glycoprotein hormone subunit beta domain-containing protein" evidence="1">
    <location>
        <begin position="26"/>
        <end position="188"/>
    </location>
</feature>
<dbReference type="InterPro" id="IPR029034">
    <property type="entry name" value="Cystine-knot_cytokine"/>
</dbReference>
<dbReference type="EMBL" id="AXCM01004580">
    <property type="status" value="NOT_ANNOTATED_CDS"/>
    <property type="molecule type" value="Genomic_DNA"/>
</dbReference>
<dbReference type="Proteomes" id="UP000075883">
    <property type="component" value="Unassembled WGS sequence"/>
</dbReference>
<dbReference type="AlphaFoldDB" id="A0A182MA44"/>
<dbReference type="InterPro" id="IPR001545">
    <property type="entry name" value="Gonadotropin_bsu"/>
</dbReference>
<dbReference type="GO" id="GO:0005737">
    <property type="term" value="C:cytoplasm"/>
    <property type="evidence" value="ECO:0007669"/>
    <property type="project" value="TreeGrafter"/>
</dbReference>
<evidence type="ECO:0000256" key="1">
    <source>
        <dbReference type="SAM" id="SignalP"/>
    </source>
</evidence>
<reference evidence="2" key="2">
    <citation type="submission" date="2020-05" db="UniProtKB">
        <authorList>
            <consortium name="EnsemblMetazoa"/>
        </authorList>
    </citation>
    <scope>IDENTIFICATION</scope>
    <source>
        <strain evidence="2">A-37</strain>
    </source>
</reference>
<accession>A0A182MA44</accession>
<organism evidence="2 3">
    <name type="scientific">Anopheles culicifacies</name>
    <dbReference type="NCBI Taxonomy" id="139723"/>
    <lineage>
        <taxon>Eukaryota</taxon>
        <taxon>Metazoa</taxon>
        <taxon>Ecdysozoa</taxon>
        <taxon>Arthropoda</taxon>
        <taxon>Hexapoda</taxon>
        <taxon>Insecta</taxon>
        <taxon>Pterygota</taxon>
        <taxon>Neoptera</taxon>
        <taxon>Endopterygota</taxon>
        <taxon>Diptera</taxon>
        <taxon>Nematocera</taxon>
        <taxon>Culicoidea</taxon>
        <taxon>Culicidae</taxon>
        <taxon>Anophelinae</taxon>
        <taxon>Anopheles</taxon>
        <taxon>culicifacies species complex</taxon>
    </lineage>
</organism>
<feature type="signal peptide" evidence="1">
    <location>
        <begin position="1"/>
        <end position="25"/>
    </location>
</feature>
<protein>
    <recommendedName>
        <fullName evidence="4">Glycoprotein hormone subunit beta domain-containing protein</fullName>
    </recommendedName>
</protein>
<dbReference type="EnsemblMetazoa" id="ACUA013218-RA">
    <property type="protein sequence ID" value="ACUA013218-PA"/>
    <property type="gene ID" value="ACUA013218"/>
</dbReference>
<dbReference type="STRING" id="139723.A0A182MA44"/>
<dbReference type="PANTHER" id="PTHR11515:SF13">
    <property type="entry name" value="GLYCOPROTEIN HORMONE BETA 5, ISOFORM A"/>
    <property type="match status" value="1"/>
</dbReference>
<dbReference type="GO" id="GO:0005179">
    <property type="term" value="F:hormone activity"/>
    <property type="evidence" value="ECO:0007669"/>
    <property type="project" value="InterPro"/>
</dbReference>
<dbReference type="SUPFAM" id="SSF57501">
    <property type="entry name" value="Cystine-knot cytokines"/>
    <property type="match status" value="1"/>
</dbReference>
<dbReference type="PANTHER" id="PTHR11515">
    <property type="entry name" value="GLYCOPROTEIN HORMONE BETA CHAIN"/>
    <property type="match status" value="1"/>
</dbReference>
<name>A0A182MA44_9DIPT</name>
<dbReference type="VEuPathDB" id="VectorBase:ACUA013218"/>
<reference evidence="3" key="1">
    <citation type="submission" date="2013-09" db="EMBL/GenBank/DDBJ databases">
        <title>The Genome Sequence of Anopheles culicifacies species A.</title>
        <authorList>
            <consortium name="The Broad Institute Genomics Platform"/>
            <person name="Neafsey D.E."/>
            <person name="Besansky N."/>
            <person name="Howell P."/>
            <person name="Walton C."/>
            <person name="Young S.K."/>
            <person name="Zeng Q."/>
            <person name="Gargeya S."/>
            <person name="Fitzgerald M."/>
            <person name="Haas B."/>
            <person name="Abouelleil A."/>
            <person name="Allen A.W."/>
            <person name="Alvarado L."/>
            <person name="Arachchi H.M."/>
            <person name="Berlin A.M."/>
            <person name="Chapman S.B."/>
            <person name="Gainer-Dewar J."/>
            <person name="Goldberg J."/>
            <person name="Griggs A."/>
            <person name="Gujja S."/>
            <person name="Hansen M."/>
            <person name="Howarth C."/>
            <person name="Imamovic A."/>
            <person name="Ireland A."/>
            <person name="Larimer J."/>
            <person name="McCowan C."/>
            <person name="Murphy C."/>
            <person name="Pearson M."/>
            <person name="Poon T.W."/>
            <person name="Priest M."/>
            <person name="Roberts A."/>
            <person name="Saif S."/>
            <person name="Shea T."/>
            <person name="Sisk P."/>
            <person name="Sykes S."/>
            <person name="Wortman J."/>
            <person name="Nusbaum C."/>
            <person name="Birren B."/>
        </authorList>
    </citation>
    <scope>NUCLEOTIDE SEQUENCE [LARGE SCALE GENOMIC DNA]</scope>
    <source>
        <strain evidence="3">A-37</strain>
    </source>
</reference>
<dbReference type="Gene3D" id="2.10.90.10">
    <property type="entry name" value="Cystine-knot cytokines"/>
    <property type="match status" value="1"/>
</dbReference>
<keyword evidence="3" id="KW-1185">Reference proteome</keyword>
<dbReference type="CDD" id="cd00069">
    <property type="entry name" value="GHB_like"/>
    <property type="match status" value="1"/>
</dbReference>
<dbReference type="GO" id="GO:0007186">
    <property type="term" value="P:G protein-coupled receptor signaling pathway"/>
    <property type="evidence" value="ECO:0007669"/>
    <property type="project" value="TreeGrafter"/>
</dbReference>
<evidence type="ECO:0000313" key="2">
    <source>
        <dbReference type="EnsemblMetazoa" id="ACUA013218-PA"/>
    </source>
</evidence>
<sequence>MAGGGHGRLLLSAFCMILTLGGSSSEPDAELADRPKTAYLGCHKRLFTYRVSQTDSKGRECWDHVSVLSCWGRCDSNEISDWRFPYKRSHHPVCVHAGRTKAVALLRHCHPDADLAARQYEYMEPKSCNCQREIDRLAERERLRDGLRDILRRGVLLTSRLSDRLLATPPRFGVALERERRSRERERL</sequence>
<keyword evidence="1" id="KW-0732">Signal</keyword>